<name>A0ACC1JF89_9FUNG</name>
<reference evidence="1" key="1">
    <citation type="submission" date="2022-07" db="EMBL/GenBank/DDBJ databases">
        <title>Phylogenomic reconstructions and comparative analyses of Kickxellomycotina fungi.</title>
        <authorList>
            <person name="Reynolds N.K."/>
            <person name="Stajich J.E."/>
            <person name="Barry K."/>
            <person name="Grigoriev I.V."/>
            <person name="Crous P."/>
            <person name="Smith M.E."/>
        </authorList>
    </citation>
    <scope>NUCLEOTIDE SEQUENCE</scope>
    <source>
        <strain evidence="1">NRRL 5244</strain>
    </source>
</reference>
<proteinExistence type="predicted"/>
<organism evidence="1 2">
    <name type="scientific">Linderina macrospora</name>
    <dbReference type="NCBI Taxonomy" id="4868"/>
    <lineage>
        <taxon>Eukaryota</taxon>
        <taxon>Fungi</taxon>
        <taxon>Fungi incertae sedis</taxon>
        <taxon>Zoopagomycota</taxon>
        <taxon>Kickxellomycotina</taxon>
        <taxon>Kickxellomycetes</taxon>
        <taxon>Kickxellales</taxon>
        <taxon>Kickxellaceae</taxon>
        <taxon>Linderina</taxon>
    </lineage>
</organism>
<accession>A0ACC1JF89</accession>
<dbReference type="EMBL" id="JANBPW010000435">
    <property type="protein sequence ID" value="KAJ1949523.1"/>
    <property type="molecule type" value="Genomic_DNA"/>
</dbReference>
<comment type="caution">
    <text evidence="1">The sequence shown here is derived from an EMBL/GenBank/DDBJ whole genome shotgun (WGS) entry which is preliminary data.</text>
</comment>
<keyword evidence="2" id="KW-1185">Reference proteome</keyword>
<evidence type="ECO:0000313" key="2">
    <source>
        <dbReference type="Proteomes" id="UP001150603"/>
    </source>
</evidence>
<evidence type="ECO:0000313" key="1">
    <source>
        <dbReference type="EMBL" id="KAJ1949523.1"/>
    </source>
</evidence>
<dbReference type="Proteomes" id="UP001150603">
    <property type="component" value="Unassembled WGS sequence"/>
</dbReference>
<protein>
    <submittedName>
        <fullName evidence="1">Uncharacterized protein</fullName>
    </submittedName>
</protein>
<gene>
    <name evidence="1" type="ORF">FBU59_001106</name>
</gene>
<sequence length="271" mass="30495">MSNSSDYFSYTPASKLPIIAAALFAVFIGVLTWQTIRFKAPKWVYILVGTALAEAVGFIIRAAIVNEASLGLFVTMTLFLLLPPNALALFNYRVIGEVVRRSRVPTTRFWLKPKFITWFFFGSDVFSFLVQSSGGGMMAMESMRDKGKHIALFGLAVQLVFFACFMAVTIVVKRNPQYRVECGPKDRDGVAAKKKLMGVIISTTALLYVRSIYRVAEFADGYGGKIYSCEWAFYVFDSLAILLCFVIYSVWFVGHHFPSRTMEDTYLMHST</sequence>